<evidence type="ECO:0000313" key="3">
    <source>
        <dbReference type="EMBL" id="TVU49870.1"/>
    </source>
</evidence>
<feature type="compositionally biased region" description="Polar residues" evidence="1">
    <location>
        <begin position="200"/>
        <end position="209"/>
    </location>
</feature>
<dbReference type="OrthoDB" id="692283at2759"/>
<feature type="compositionally biased region" description="Basic and acidic residues" evidence="1">
    <location>
        <begin position="185"/>
        <end position="199"/>
    </location>
</feature>
<feature type="compositionally biased region" description="Basic and acidic residues" evidence="1">
    <location>
        <begin position="210"/>
        <end position="232"/>
    </location>
</feature>
<dbReference type="AlphaFoldDB" id="A0A5J9WRC0"/>
<protein>
    <submittedName>
        <fullName evidence="3">Uncharacterized protein</fullName>
    </submittedName>
</protein>
<evidence type="ECO:0000313" key="4">
    <source>
        <dbReference type="Proteomes" id="UP000324897"/>
    </source>
</evidence>
<evidence type="ECO:0000256" key="2">
    <source>
        <dbReference type="SAM" id="Phobius"/>
    </source>
</evidence>
<feature type="compositionally biased region" description="Basic and acidic residues" evidence="1">
    <location>
        <begin position="13"/>
        <end position="32"/>
    </location>
</feature>
<dbReference type="PANTHER" id="PTHR15251">
    <property type="entry name" value="TESTIS-SPECIFIC BASIC PROTEIN Y 1-RELATED"/>
    <property type="match status" value="1"/>
</dbReference>
<feature type="compositionally biased region" description="Basic and acidic residues" evidence="1">
    <location>
        <begin position="265"/>
        <end position="279"/>
    </location>
</feature>
<dbReference type="EMBL" id="RWGY01000002">
    <property type="protein sequence ID" value="TVU49870.1"/>
    <property type="molecule type" value="Genomic_DNA"/>
</dbReference>
<organism evidence="3 4">
    <name type="scientific">Eragrostis curvula</name>
    <name type="common">weeping love grass</name>
    <dbReference type="NCBI Taxonomy" id="38414"/>
    <lineage>
        <taxon>Eukaryota</taxon>
        <taxon>Viridiplantae</taxon>
        <taxon>Streptophyta</taxon>
        <taxon>Embryophyta</taxon>
        <taxon>Tracheophyta</taxon>
        <taxon>Spermatophyta</taxon>
        <taxon>Magnoliopsida</taxon>
        <taxon>Liliopsida</taxon>
        <taxon>Poales</taxon>
        <taxon>Poaceae</taxon>
        <taxon>PACMAD clade</taxon>
        <taxon>Chloridoideae</taxon>
        <taxon>Eragrostideae</taxon>
        <taxon>Eragrostidinae</taxon>
        <taxon>Eragrostis</taxon>
    </lineage>
</organism>
<feature type="transmembrane region" description="Helical" evidence="2">
    <location>
        <begin position="50"/>
        <end position="71"/>
    </location>
</feature>
<feature type="compositionally biased region" description="Basic and acidic residues" evidence="1">
    <location>
        <begin position="80"/>
        <end position="98"/>
    </location>
</feature>
<sequence length="472" mass="51142">MEGGGGASYAAQEPRDRERQRKEVEEKGRADGGARGGAGMKFRVSARAPHGVGALLLIGGAVLAGAAVVAWRHARRGKRGGGDEGSRERDRQPAKQESLDGGVVDDGKSGAPAQEIDRPRPDDNPRGEEEKTEIASNGLDNGGVTSEIEEVHEDAEIVADELFQSSERVEEKIDLDSGTSPTEISMHEDVDSAHVEKIDQNSSSRLSEATTHDTDNEIEVEKGDENSTKDDPENNDNSTKNNTDNDDNSTKNDIQNDEDSVTNHIETEDLSKDDLKEEMTPNDNEDVEASDQCSLSISRPVIVLDKQPSLHTDCAQEAESMENSPTAQLMMHQEQLLDDMTMDTEAETAEAKLGEGTVVDKDVCKQEEQKEIAEPVELAGSPALSSLVKPAEKKQPELPARIETGMKIEQDYTNGGLKNHGRISRGGAITTMDRRSPSMAILALMFVLTVGIAIAVRLYAPPRATKLQIDLQ</sequence>
<accession>A0A5J9WRC0</accession>
<feature type="region of interest" description="Disordered" evidence="1">
    <location>
        <begin position="1"/>
        <end position="39"/>
    </location>
</feature>
<dbReference type="Proteomes" id="UP000324897">
    <property type="component" value="Chromosome 6"/>
</dbReference>
<feature type="region of interest" description="Disordered" evidence="1">
    <location>
        <begin position="74"/>
        <end position="293"/>
    </location>
</feature>
<feature type="compositionally biased region" description="Basic and acidic residues" evidence="1">
    <location>
        <begin position="115"/>
        <end position="133"/>
    </location>
</feature>
<dbReference type="PANTHER" id="PTHR15251:SF2">
    <property type="entry name" value="TESTIS-SPECIFIC BASIC PROTEIN Y 1-RELATED"/>
    <property type="match status" value="1"/>
</dbReference>
<dbReference type="Gramene" id="TVU49870">
    <property type="protein sequence ID" value="TVU49870"/>
    <property type="gene ID" value="EJB05_01209"/>
</dbReference>
<reference evidence="3 4" key="1">
    <citation type="journal article" date="2019" name="Sci. Rep.">
        <title>A high-quality genome of Eragrostis curvula grass provides insights into Poaceae evolution and supports new strategies to enhance forage quality.</title>
        <authorList>
            <person name="Carballo J."/>
            <person name="Santos B.A.C.M."/>
            <person name="Zappacosta D."/>
            <person name="Garbus I."/>
            <person name="Selva J.P."/>
            <person name="Gallo C.A."/>
            <person name="Diaz A."/>
            <person name="Albertini E."/>
            <person name="Caccamo M."/>
            <person name="Echenique V."/>
        </authorList>
    </citation>
    <scope>NUCLEOTIDE SEQUENCE [LARGE SCALE GENOMIC DNA]</scope>
    <source>
        <strain evidence="4">cv. Victoria</strain>
        <tissue evidence="3">Leaf</tissue>
    </source>
</reference>
<feature type="compositionally biased region" description="Acidic residues" evidence="1">
    <location>
        <begin position="147"/>
        <end position="159"/>
    </location>
</feature>
<evidence type="ECO:0000256" key="1">
    <source>
        <dbReference type="SAM" id="MobiDB-lite"/>
    </source>
</evidence>
<comment type="caution">
    <text evidence="3">The sequence shown here is derived from an EMBL/GenBank/DDBJ whole genome shotgun (WGS) entry which is preliminary data.</text>
</comment>
<feature type="transmembrane region" description="Helical" evidence="2">
    <location>
        <begin position="439"/>
        <end position="460"/>
    </location>
</feature>
<keyword evidence="2" id="KW-1133">Transmembrane helix</keyword>
<keyword evidence="2" id="KW-0472">Membrane</keyword>
<proteinExistence type="predicted"/>
<keyword evidence="2" id="KW-0812">Transmembrane</keyword>
<keyword evidence="4" id="KW-1185">Reference proteome</keyword>
<name>A0A5J9WRC0_9POAL</name>
<gene>
    <name evidence="3" type="ORF">EJB05_01209</name>
</gene>